<sequence length="86" mass="9639">MIASGLSELELRSMVERALLPLRCTCTIADEQMNVQISHPVSGRTQRQKKLPLSRIKTVRDIAELVAELREEPVTTRVAKAYYSAA</sequence>
<reference evidence="1 2" key="1">
    <citation type="submission" date="2018-04" db="EMBL/GenBank/DDBJ databases">
        <authorList>
            <person name="Cha J.-S."/>
        </authorList>
    </citation>
    <scope>NUCLEOTIDE SEQUENCE [LARGE SCALE GENOMIC DNA]</scope>
    <source>
        <strain evidence="1 2">LMG5095</strain>
    </source>
</reference>
<accession>A0A0P9HE92</accession>
<dbReference type="AlphaFoldDB" id="A0A0P9HE92"/>
<dbReference type="Proteomes" id="UP000240475">
    <property type="component" value="Chromosome"/>
</dbReference>
<evidence type="ECO:0000313" key="2">
    <source>
        <dbReference type="Proteomes" id="UP000240475"/>
    </source>
</evidence>
<gene>
    <name evidence="1" type="ORF">DA456_02235</name>
</gene>
<dbReference type="InterPro" id="IPR012448">
    <property type="entry name" value="DUF1652"/>
</dbReference>
<dbReference type="Pfam" id="PF07865">
    <property type="entry name" value="DUF1652"/>
    <property type="match status" value="1"/>
</dbReference>
<dbReference type="RefSeq" id="WP_004417138.1">
    <property type="nucleotide sequence ID" value="NZ_CP028490.1"/>
</dbReference>
<organism evidence="1 2">
    <name type="scientific">Pseudomonas syringae pv. atrofaciens</name>
    <dbReference type="NCBI Taxonomy" id="192087"/>
    <lineage>
        <taxon>Bacteria</taxon>
        <taxon>Pseudomonadati</taxon>
        <taxon>Pseudomonadota</taxon>
        <taxon>Gammaproteobacteria</taxon>
        <taxon>Pseudomonadales</taxon>
        <taxon>Pseudomonadaceae</taxon>
        <taxon>Pseudomonas</taxon>
        <taxon>Pseudomonas syringae</taxon>
    </lineage>
</organism>
<protein>
    <submittedName>
        <fullName evidence="1">DUF1652 domain-containing protein</fullName>
    </submittedName>
</protein>
<evidence type="ECO:0000313" key="1">
    <source>
        <dbReference type="EMBL" id="AVX22312.1"/>
    </source>
</evidence>
<proteinExistence type="predicted"/>
<dbReference type="EMBL" id="CP028490">
    <property type="protein sequence ID" value="AVX22312.1"/>
    <property type="molecule type" value="Genomic_DNA"/>
</dbReference>
<name>A0A0P9HE92_PSESX</name>